<accession>A0A0M3IS77</accession>
<sequence length="65" mass="7311">MRRGQHRVQHFHRSKASLKSNTETYSSRTPVLVLSLIGALLEICISVRGKLTNEASILIIYIGFV</sequence>
<evidence type="ECO:0000256" key="1">
    <source>
        <dbReference type="SAM" id="MobiDB-lite"/>
    </source>
</evidence>
<dbReference type="AlphaFoldDB" id="A0A0M3IS77"/>
<name>A0A0M3IS77_ASCLU</name>
<keyword evidence="2" id="KW-1185">Reference proteome</keyword>
<proteinExistence type="predicted"/>
<feature type="region of interest" description="Disordered" evidence="1">
    <location>
        <begin position="1"/>
        <end position="24"/>
    </location>
</feature>
<protein>
    <submittedName>
        <fullName evidence="3">Ovule protein</fullName>
    </submittedName>
</protein>
<reference evidence="3" key="1">
    <citation type="submission" date="2017-02" db="UniProtKB">
        <authorList>
            <consortium name="WormBaseParasite"/>
        </authorList>
    </citation>
    <scope>IDENTIFICATION</scope>
</reference>
<dbReference type="WBParaSite" id="ALUE_0002160501-mRNA-1">
    <property type="protein sequence ID" value="ALUE_0002160501-mRNA-1"/>
    <property type="gene ID" value="ALUE_0002160501"/>
</dbReference>
<dbReference type="Proteomes" id="UP000036681">
    <property type="component" value="Unplaced"/>
</dbReference>
<evidence type="ECO:0000313" key="2">
    <source>
        <dbReference type="Proteomes" id="UP000036681"/>
    </source>
</evidence>
<feature type="compositionally biased region" description="Basic residues" evidence="1">
    <location>
        <begin position="1"/>
        <end position="16"/>
    </location>
</feature>
<evidence type="ECO:0000313" key="3">
    <source>
        <dbReference type="WBParaSite" id="ALUE_0002160501-mRNA-1"/>
    </source>
</evidence>
<organism evidence="2 3">
    <name type="scientific">Ascaris lumbricoides</name>
    <name type="common">Giant roundworm</name>
    <dbReference type="NCBI Taxonomy" id="6252"/>
    <lineage>
        <taxon>Eukaryota</taxon>
        <taxon>Metazoa</taxon>
        <taxon>Ecdysozoa</taxon>
        <taxon>Nematoda</taxon>
        <taxon>Chromadorea</taxon>
        <taxon>Rhabditida</taxon>
        <taxon>Spirurina</taxon>
        <taxon>Ascaridomorpha</taxon>
        <taxon>Ascaridoidea</taxon>
        <taxon>Ascarididae</taxon>
        <taxon>Ascaris</taxon>
    </lineage>
</organism>